<evidence type="ECO:0000313" key="3">
    <source>
        <dbReference type="Proteomes" id="UP000550707"/>
    </source>
</evidence>
<sequence>MNIKKCVCVCARARRGGIGGCCLCSGIVCLSPWCLLPHILAFQKVTGIVYSAPDLGASQGAEGTCLSSGVYQCVWLPSSRPSKIHAHTHSHGCGDHVGCHRMSLNPRISQNLGAGRLAPHRDKDDTSTAPGDTPWI</sequence>
<protein>
    <submittedName>
        <fullName evidence="2">Uncharacterized protein</fullName>
    </submittedName>
</protein>
<dbReference type="EMBL" id="JACASF010000004">
    <property type="protein sequence ID" value="KAF6480716.1"/>
    <property type="molecule type" value="Genomic_DNA"/>
</dbReference>
<dbReference type="AlphaFoldDB" id="A0A7J8I7T9"/>
<accession>A0A7J8I7T9</accession>
<gene>
    <name evidence="2" type="ORF">HJG59_010566</name>
</gene>
<proteinExistence type="predicted"/>
<evidence type="ECO:0000256" key="1">
    <source>
        <dbReference type="SAM" id="MobiDB-lite"/>
    </source>
</evidence>
<feature type="region of interest" description="Disordered" evidence="1">
    <location>
        <begin position="112"/>
        <end position="136"/>
    </location>
</feature>
<reference evidence="2 3" key="1">
    <citation type="journal article" date="2020" name="Nature">
        <title>Six reference-quality genomes reveal evolution of bat adaptations.</title>
        <authorList>
            <person name="Jebb D."/>
            <person name="Huang Z."/>
            <person name="Pippel M."/>
            <person name="Hughes G.M."/>
            <person name="Lavrichenko K."/>
            <person name="Devanna P."/>
            <person name="Winkler S."/>
            <person name="Jermiin L.S."/>
            <person name="Skirmuntt E.C."/>
            <person name="Katzourakis A."/>
            <person name="Burkitt-Gray L."/>
            <person name="Ray D.A."/>
            <person name="Sullivan K.A.M."/>
            <person name="Roscito J.G."/>
            <person name="Kirilenko B.M."/>
            <person name="Davalos L.M."/>
            <person name="Corthals A.P."/>
            <person name="Power M.L."/>
            <person name="Jones G."/>
            <person name="Ransome R.D."/>
            <person name="Dechmann D.K.N."/>
            <person name="Locatelli A.G."/>
            <person name="Puechmaille S.J."/>
            <person name="Fedrigo O."/>
            <person name="Jarvis E.D."/>
            <person name="Hiller M."/>
            <person name="Vernes S.C."/>
            <person name="Myers E.W."/>
            <person name="Teeling E.C."/>
        </authorList>
    </citation>
    <scope>NUCLEOTIDE SEQUENCE [LARGE SCALE GENOMIC DNA]</scope>
    <source>
        <strain evidence="2">MMolMol1</strain>
        <tissue evidence="2">Muscle</tissue>
    </source>
</reference>
<evidence type="ECO:0000313" key="2">
    <source>
        <dbReference type="EMBL" id="KAF6480716.1"/>
    </source>
</evidence>
<organism evidence="2 3">
    <name type="scientific">Molossus molossus</name>
    <name type="common">Pallas' mastiff bat</name>
    <name type="synonym">Vespertilio molossus</name>
    <dbReference type="NCBI Taxonomy" id="27622"/>
    <lineage>
        <taxon>Eukaryota</taxon>
        <taxon>Metazoa</taxon>
        <taxon>Chordata</taxon>
        <taxon>Craniata</taxon>
        <taxon>Vertebrata</taxon>
        <taxon>Euteleostomi</taxon>
        <taxon>Mammalia</taxon>
        <taxon>Eutheria</taxon>
        <taxon>Laurasiatheria</taxon>
        <taxon>Chiroptera</taxon>
        <taxon>Yangochiroptera</taxon>
        <taxon>Molossidae</taxon>
        <taxon>Molossus</taxon>
    </lineage>
</organism>
<dbReference type="Proteomes" id="UP000550707">
    <property type="component" value="Unassembled WGS sequence"/>
</dbReference>
<keyword evidence="3" id="KW-1185">Reference proteome</keyword>
<dbReference type="InParanoid" id="A0A7J8I7T9"/>
<name>A0A7J8I7T9_MOLMO</name>
<comment type="caution">
    <text evidence="2">The sequence shown here is derived from an EMBL/GenBank/DDBJ whole genome shotgun (WGS) entry which is preliminary data.</text>
</comment>